<accession>A0A6M3K903</accession>
<name>A0A6M3K903_9ZZZZ</name>
<proteinExistence type="predicted"/>
<evidence type="ECO:0000313" key="2">
    <source>
        <dbReference type="EMBL" id="QJA78283.1"/>
    </source>
</evidence>
<dbReference type="AlphaFoldDB" id="A0A6M3K903"/>
<dbReference type="EMBL" id="MT142329">
    <property type="protein sequence ID" value="QJA78283.1"/>
    <property type="molecule type" value="Genomic_DNA"/>
</dbReference>
<reference evidence="2" key="1">
    <citation type="submission" date="2020-03" db="EMBL/GenBank/DDBJ databases">
        <title>The deep terrestrial virosphere.</title>
        <authorList>
            <person name="Holmfeldt K."/>
            <person name="Nilsson E."/>
            <person name="Simone D."/>
            <person name="Lopez-Fernandez M."/>
            <person name="Wu X."/>
            <person name="de Brujin I."/>
            <person name="Lundin D."/>
            <person name="Andersson A."/>
            <person name="Bertilsson S."/>
            <person name="Dopson M."/>
        </authorList>
    </citation>
    <scope>NUCLEOTIDE SEQUENCE</scope>
    <source>
        <strain evidence="2">MM415A01095</strain>
    </source>
</reference>
<gene>
    <name evidence="2" type="ORF">MM415A01095_0012</name>
</gene>
<evidence type="ECO:0000256" key="1">
    <source>
        <dbReference type="SAM" id="MobiDB-lite"/>
    </source>
</evidence>
<protein>
    <submittedName>
        <fullName evidence="2">Uncharacterized protein</fullName>
    </submittedName>
</protein>
<sequence>MICEYCGLGTSTTNPRFKCRSCSRMNGKKEERKPVDQFVSIFTQGMVVLEDEDEIEEEEVEEDEVEEDEIEEEDEF</sequence>
<organism evidence="2">
    <name type="scientific">viral metagenome</name>
    <dbReference type="NCBI Taxonomy" id="1070528"/>
    <lineage>
        <taxon>unclassified sequences</taxon>
        <taxon>metagenomes</taxon>
        <taxon>organismal metagenomes</taxon>
    </lineage>
</organism>
<feature type="region of interest" description="Disordered" evidence="1">
    <location>
        <begin position="51"/>
        <end position="76"/>
    </location>
</feature>